<evidence type="ECO:0000313" key="2">
    <source>
        <dbReference type="EMBL" id="SJL17983.1"/>
    </source>
</evidence>
<evidence type="ECO:0000256" key="1">
    <source>
        <dbReference type="SAM" id="Phobius"/>
    </source>
</evidence>
<keyword evidence="1" id="KW-1133">Transmembrane helix</keyword>
<reference evidence="3" key="1">
    <citation type="journal article" date="2017" name="Nat. Ecol. Evol.">
        <title>Genome expansion and lineage-specific genetic innovations in the forest pathogenic fungi Armillaria.</title>
        <authorList>
            <person name="Sipos G."/>
            <person name="Prasanna A.N."/>
            <person name="Walter M.C."/>
            <person name="O'Connor E."/>
            <person name="Balint B."/>
            <person name="Krizsan K."/>
            <person name="Kiss B."/>
            <person name="Hess J."/>
            <person name="Varga T."/>
            <person name="Slot J."/>
            <person name="Riley R."/>
            <person name="Boka B."/>
            <person name="Rigling D."/>
            <person name="Barry K."/>
            <person name="Lee J."/>
            <person name="Mihaltcheva S."/>
            <person name="LaButti K."/>
            <person name="Lipzen A."/>
            <person name="Waldron R."/>
            <person name="Moloney N.M."/>
            <person name="Sperisen C."/>
            <person name="Kredics L."/>
            <person name="Vagvoelgyi C."/>
            <person name="Patrignani A."/>
            <person name="Fitzpatrick D."/>
            <person name="Nagy I."/>
            <person name="Doyle S."/>
            <person name="Anderson J.B."/>
            <person name="Grigoriev I.V."/>
            <person name="Gueldener U."/>
            <person name="Muensterkoetter M."/>
            <person name="Nagy L.G."/>
        </authorList>
    </citation>
    <scope>NUCLEOTIDE SEQUENCE [LARGE SCALE GENOMIC DNA]</scope>
    <source>
        <strain evidence="3">C18/9</strain>
    </source>
</reference>
<dbReference type="OMA" id="RMHIIET"/>
<sequence>MDLASEPVAVCHCGQFWCSQRCLGMSFRMHIIETPSLEHKFVDYYPRLDEGITFPDPGNNCIRGLIFHQYRAAPQVVPLKFVFRQDDNGEIVDCIPHVNGFFPPAQLAYRRVGGRGSDPPFELWYYKNQMQLGVECPDSANDTIAMSSATAPSLGMTFGSVYIGTTIAAILFGITNLQTVIYYNRYPDDGWIYRYSVAILWFLDALHVAFSTHASYYYLVDLFGNYLALPHIVWIFKVSRSQFRLGETPNRTRLQLQILLSKAIIIGVQVYVFNPPSNHSHVCINRRITQCICRPTLETRASFPSNPPVFLNVAAASCTAIFVVYEVYMIPDFSSTFSIRGAIYAVFAVTALSDFIIAFLMCYYLHKGRKVAPFSTYGNSILMEIESDLINNNSTSAMLLGLMRLVVISGFAMG</sequence>
<feature type="transmembrane region" description="Helical" evidence="1">
    <location>
        <begin position="309"/>
        <end position="330"/>
    </location>
</feature>
<feature type="transmembrane region" description="Helical" evidence="1">
    <location>
        <begin position="342"/>
        <end position="366"/>
    </location>
</feature>
<evidence type="ECO:0000313" key="3">
    <source>
        <dbReference type="Proteomes" id="UP000219338"/>
    </source>
</evidence>
<feature type="transmembrane region" description="Helical" evidence="1">
    <location>
        <begin position="216"/>
        <end position="236"/>
    </location>
</feature>
<feature type="transmembrane region" description="Helical" evidence="1">
    <location>
        <begin position="161"/>
        <end position="184"/>
    </location>
</feature>
<dbReference type="PANTHER" id="PTHR40465">
    <property type="entry name" value="CHROMOSOME 1, WHOLE GENOME SHOTGUN SEQUENCE"/>
    <property type="match status" value="1"/>
</dbReference>
<feature type="transmembrane region" description="Helical" evidence="1">
    <location>
        <begin position="191"/>
        <end position="210"/>
    </location>
</feature>
<dbReference type="EMBL" id="FUEG01000051">
    <property type="protein sequence ID" value="SJL17983.1"/>
    <property type="molecule type" value="Genomic_DNA"/>
</dbReference>
<keyword evidence="1" id="KW-0812">Transmembrane</keyword>
<protein>
    <submittedName>
        <fullName evidence="2">Uncharacterized protein</fullName>
    </submittedName>
</protein>
<dbReference type="PANTHER" id="PTHR40465:SF1">
    <property type="entry name" value="DUF6534 DOMAIN-CONTAINING PROTEIN"/>
    <property type="match status" value="1"/>
</dbReference>
<dbReference type="AlphaFoldDB" id="A0A284SAE9"/>
<dbReference type="Proteomes" id="UP000219338">
    <property type="component" value="Unassembled WGS sequence"/>
</dbReference>
<proteinExistence type="predicted"/>
<dbReference type="OrthoDB" id="2885537at2759"/>
<gene>
    <name evidence="2" type="ORF">ARMOST_21554</name>
</gene>
<keyword evidence="1" id="KW-0472">Membrane</keyword>
<accession>A0A284SAE9</accession>
<organism evidence="2 3">
    <name type="scientific">Armillaria ostoyae</name>
    <name type="common">Armillaria root rot fungus</name>
    <dbReference type="NCBI Taxonomy" id="47428"/>
    <lineage>
        <taxon>Eukaryota</taxon>
        <taxon>Fungi</taxon>
        <taxon>Dikarya</taxon>
        <taxon>Basidiomycota</taxon>
        <taxon>Agaricomycotina</taxon>
        <taxon>Agaricomycetes</taxon>
        <taxon>Agaricomycetidae</taxon>
        <taxon>Agaricales</taxon>
        <taxon>Marasmiineae</taxon>
        <taxon>Physalacriaceae</taxon>
        <taxon>Armillaria</taxon>
    </lineage>
</organism>
<name>A0A284SAE9_ARMOS</name>
<keyword evidence="3" id="KW-1185">Reference proteome</keyword>